<evidence type="ECO:0000259" key="4">
    <source>
        <dbReference type="Pfam" id="PF26364"/>
    </source>
</evidence>
<dbReference type="EMBL" id="CP148067">
    <property type="protein sequence ID" value="WXL28977.1"/>
    <property type="molecule type" value="Genomic_DNA"/>
</dbReference>
<evidence type="ECO:0000259" key="2">
    <source>
        <dbReference type="Pfam" id="PF26360"/>
    </source>
</evidence>
<gene>
    <name evidence="5" type="ORF">WG617_03075</name>
</gene>
<feature type="region of interest" description="Disordered" evidence="1">
    <location>
        <begin position="61"/>
        <end position="168"/>
    </location>
</feature>
<feature type="domain" description="IgG-blocking virulence" evidence="2">
    <location>
        <begin position="374"/>
        <end position="573"/>
    </location>
</feature>
<dbReference type="InterPro" id="IPR058861">
    <property type="entry name" value="MIB_arm"/>
</dbReference>
<feature type="domain" description="Mycoplasma immunoglobulin binding protein M2" evidence="4">
    <location>
        <begin position="584"/>
        <end position="775"/>
    </location>
</feature>
<feature type="domain" description="Mycoplasma immunoglobulin binding protein arm" evidence="3">
    <location>
        <begin position="223"/>
        <end position="369"/>
    </location>
</feature>
<protein>
    <submittedName>
        <fullName evidence="5">Immunoglobulin-blocking virulence protein</fullName>
    </submittedName>
</protein>
<dbReference type="Pfam" id="PF26360">
    <property type="entry name" value="MIB_M1"/>
    <property type="match status" value="1"/>
</dbReference>
<evidence type="ECO:0000313" key="5">
    <source>
        <dbReference type="EMBL" id="WXL28977.1"/>
    </source>
</evidence>
<dbReference type="InterPro" id="IPR030942">
    <property type="entry name" value="Mycoplas_M_dom"/>
</dbReference>
<dbReference type="InterPro" id="IPR050972">
    <property type="entry name" value="SDr-like"/>
</dbReference>
<accession>A0ABZ2RRX9</accession>
<name>A0ABZ2RRX9_9BACT</name>
<dbReference type="PANTHER" id="PTHR34403:SF14">
    <property type="entry name" value="OS05G0225800 PROTEIN"/>
    <property type="match status" value="1"/>
</dbReference>
<sequence>MNILKTRKGKLITISLASTAVVASTTGVLLYGSISEAKNRNFTIADTIKPKLINKDNLDFDNVRQSNTDAGLKEKPKPEPVPEPTPAPKPPVIIPEPEPIEKPEIKPEPAPLPEPEKVEEPKPEPLPVPEPQEEPPIILPKPEPVPEPKPEPVPVPEPAPQPVPQPKPAENDVIIVIKGVPVKADVTKPTPRPINNYDLANNIANNEPYIAELVGKVNSIEVTDELRRKVVAETVQKMTFDLKNPNDTFGFIGSIVEHFKNDFNEVEKFIQQQPENWEKIVYKFSRIINSPNVVNYLKEEAKPLYPEMMRKPNKIEREYWLINNLDLSLFTKLSAQSEKFLKEGYTLDPDNGYVNERGEWESHTYNPPDGFNTVTTRMIRDNQYKRAFGYDTWYPRSSENIKSGKYPGWTKTNVKNDAKFQKYDVRSTKGIQIFEIKRDTEQPGDFNKGYIVEIDTADPNAYNKTKQLIEDLKRDNIEISSYRLFNMGKSASNQRFSDILSALPNELRQLELFFDASAANTSSLIALENKKIKELSLYTEGNSLLEYWSLNPWALKNVNWVNTIDYNVSFENPANTNIPTRITFNALAFEESDILKGQADPYKRINDGLRMAYFVRNNEGIFQGGMGPGMSPDHNEGGNSYPTGLDLTRARSLRSLKGLKFYDQFKPSNKPRKLKTLWLYSSGDTFDIDGSELNEAGFENMAIGEMGPPKTKIVFSNKDQTRYVHIKGNQPLSGNGLTNLRRLYGLAESLDKTTIKVDPGASSLASQLRSNGYTVIENSSDDLVIT</sequence>
<feature type="compositionally biased region" description="Pro residues" evidence="1">
    <location>
        <begin position="81"/>
        <end position="97"/>
    </location>
</feature>
<dbReference type="InterPro" id="IPR030941">
    <property type="entry name" value="Predic_Ig_block"/>
</dbReference>
<dbReference type="InterPro" id="IPR058860">
    <property type="entry name" value="MIB_M2"/>
</dbReference>
<dbReference type="RefSeq" id="WP_338822558.1">
    <property type="nucleotide sequence ID" value="NZ_CP148067.1"/>
</dbReference>
<dbReference type="Pfam" id="PF26361">
    <property type="entry name" value="MIB_arm"/>
    <property type="match status" value="1"/>
</dbReference>
<evidence type="ECO:0000259" key="3">
    <source>
        <dbReference type="Pfam" id="PF26361"/>
    </source>
</evidence>
<reference evidence="5" key="1">
    <citation type="submission" date="2024-03" db="EMBL/GenBank/DDBJ databases">
        <title>Complete genome sequence of Mycoplasma felifaucium Z921 isolated from the trachea of a cheetah.</title>
        <authorList>
            <person name="Spergser J."/>
        </authorList>
    </citation>
    <scope>NUCLEOTIDE SEQUENCE [LARGE SCALE GENOMIC DNA]</scope>
    <source>
        <strain evidence="5">Z921</strain>
    </source>
</reference>
<keyword evidence="6" id="KW-1185">Reference proteome</keyword>
<dbReference type="Pfam" id="PF26364">
    <property type="entry name" value="MIB_M2"/>
    <property type="match status" value="1"/>
</dbReference>
<evidence type="ECO:0000256" key="1">
    <source>
        <dbReference type="SAM" id="MobiDB-lite"/>
    </source>
</evidence>
<dbReference type="NCBIfam" id="TIGR04524">
    <property type="entry name" value="mycoplas_M_dom"/>
    <property type="match status" value="1"/>
</dbReference>
<dbReference type="PANTHER" id="PTHR34403">
    <property type="entry name" value="TOL-PAL SYSTEM PROTEIN TOLA"/>
    <property type="match status" value="1"/>
</dbReference>
<feature type="compositionally biased region" description="Pro residues" evidence="1">
    <location>
        <begin position="151"/>
        <end position="167"/>
    </location>
</feature>
<dbReference type="Proteomes" id="UP001477443">
    <property type="component" value="Chromosome"/>
</dbReference>
<organism evidence="5 6">
    <name type="scientific">Mycoplasmopsis felifaucium</name>
    <dbReference type="NCBI Taxonomy" id="35768"/>
    <lineage>
        <taxon>Bacteria</taxon>
        <taxon>Bacillati</taxon>
        <taxon>Mycoplasmatota</taxon>
        <taxon>Mycoplasmoidales</taxon>
        <taxon>Metamycoplasmataceae</taxon>
        <taxon>Mycoplasmopsis</taxon>
    </lineage>
</organism>
<proteinExistence type="predicted"/>
<feature type="compositionally biased region" description="Basic and acidic residues" evidence="1">
    <location>
        <begin position="114"/>
        <end position="123"/>
    </location>
</feature>
<dbReference type="NCBIfam" id="TIGR04526">
    <property type="entry name" value="predic_Ig_block"/>
    <property type="match status" value="1"/>
</dbReference>
<feature type="compositionally biased region" description="Basic and acidic residues" evidence="1">
    <location>
        <begin position="71"/>
        <end position="80"/>
    </location>
</feature>
<evidence type="ECO:0000313" key="6">
    <source>
        <dbReference type="Proteomes" id="UP001477443"/>
    </source>
</evidence>